<dbReference type="GO" id="GO:0008381">
    <property type="term" value="F:mechanosensitive monoatomic ion channel activity"/>
    <property type="evidence" value="ECO:0007669"/>
    <property type="project" value="UniProtKB-UniRule"/>
</dbReference>
<evidence type="ECO:0000256" key="10">
    <source>
        <dbReference type="SAM" id="MobiDB-lite"/>
    </source>
</evidence>
<keyword evidence="3 9" id="KW-1003">Cell membrane</keyword>
<keyword evidence="7 9" id="KW-0472">Membrane</keyword>
<feature type="compositionally biased region" description="Low complexity" evidence="10">
    <location>
        <begin position="162"/>
        <end position="171"/>
    </location>
</feature>
<evidence type="ECO:0000256" key="5">
    <source>
        <dbReference type="ARBA" id="ARBA00022989"/>
    </source>
</evidence>
<evidence type="ECO:0000256" key="9">
    <source>
        <dbReference type="HAMAP-Rule" id="MF_00115"/>
    </source>
</evidence>
<evidence type="ECO:0000256" key="8">
    <source>
        <dbReference type="ARBA" id="ARBA00023303"/>
    </source>
</evidence>
<dbReference type="Proteomes" id="UP000005143">
    <property type="component" value="Unassembled WGS sequence"/>
</dbReference>
<comment type="subunit">
    <text evidence="9">Homopentamer.</text>
</comment>
<feature type="region of interest" description="Disordered" evidence="10">
    <location>
        <begin position="1"/>
        <end position="52"/>
    </location>
</feature>
<feature type="region of interest" description="Disordered" evidence="10">
    <location>
        <begin position="65"/>
        <end position="180"/>
    </location>
</feature>
<reference evidence="11 12" key="1">
    <citation type="journal article" date="2013" name="Biodegradation">
        <title>Quantitative proteomic analysis of ibuprofen-degrading Patulibacter sp. strain I11.</title>
        <authorList>
            <person name="Almeida B."/>
            <person name="Kjeldal H."/>
            <person name="Lolas I."/>
            <person name="Knudsen A.D."/>
            <person name="Carvalho G."/>
            <person name="Nielsen K.L."/>
            <person name="Barreto Crespo M.T."/>
            <person name="Stensballe A."/>
            <person name="Nielsen J.L."/>
        </authorList>
    </citation>
    <scope>NUCLEOTIDE SEQUENCE [LARGE SCALE GENOMIC DNA]</scope>
    <source>
        <strain evidence="11 12">I11</strain>
    </source>
</reference>
<keyword evidence="6 9" id="KW-0406">Ion transport</keyword>
<keyword evidence="2 9" id="KW-0813">Transport</keyword>
<dbReference type="HAMAP" id="MF_00115">
    <property type="entry name" value="MscL"/>
    <property type="match status" value="1"/>
</dbReference>
<dbReference type="EMBL" id="AGUD01000051">
    <property type="protein sequence ID" value="EHN11995.1"/>
    <property type="molecule type" value="Genomic_DNA"/>
</dbReference>
<accession>H0E2R7</accession>
<keyword evidence="8 9" id="KW-0407">Ion channel</keyword>
<evidence type="ECO:0000313" key="11">
    <source>
        <dbReference type="EMBL" id="EHN11995.1"/>
    </source>
</evidence>
<dbReference type="AlphaFoldDB" id="H0E2R7"/>
<dbReference type="NCBIfam" id="TIGR00220">
    <property type="entry name" value="mscL"/>
    <property type="match status" value="1"/>
</dbReference>
<feature type="compositionally biased region" description="Gly residues" evidence="10">
    <location>
        <begin position="146"/>
        <end position="161"/>
    </location>
</feature>
<feature type="compositionally biased region" description="Basic residues" evidence="10">
    <location>
        <begin position="85"/>
        <end position="94"/>
    </location>
</feature>
<name>H0E2R7_9ACTN</name>
<comment type="subcellular location">
    <subcellularLocation>
        <location evidence="9">Cell membrane</location>
        <topology evidence="9">Multi-pass membrane protein</topology>
    </subcellularLocation>
    <subcellularLocation>
        <location evidence="1">Membrane</location>
        <topology evidence="1">Multi-pass membrane protein</topology>
    </subcellularLocation>
</comment>
<comment type="similarity">
    <text evidence="9">Belongs to the MscL family.</text>
</comment>
<feature type="transmembrane region" description="Helical" evidence="9">
    <location>
        <begin position="271"/>
        <end position="294"/>
    </location>
</feature>
<sequence length="384" mass="41276">MRRPGTEIGPPDDRRGRLRRQLAEARAPPATVLQDHLRPSPPRPRPAHGGLAQLAEAQLADAVDWRVVEQPQQPSIGHREDRLRARPGRRRHHQADRLAGLERAPQLVPEGAADGGREPLAGSGSGRAPGPPALVRRRRARHPQRGVGGVDQGHPIGGGPVADGVGVPLLGQSPEGRRDLVDVRPRGDAEHLSGIDAGSAVHPAIVAGRARSVTGRRERRTQSEEAPERDVPVSEPSRPVGADRGGRGRRSARSCLPPTPTHHMLKELKDFLFKGNLVDIAVAFILATAFGLVVKSLVDDILMPIIAAIVGKPSFNDIVIDIGDAKIMIGTFITLVINFLIIGTVLFFIVKAITKVMKKEEAEEGPSDEVALLTEIRDALAHRG</sequence>
<protein>
    <recommendedName>
        <fullName evidence="9">Large-conductance mechanosensitive channel</fullName>
    </recommendedName>
</protein>
<dbReference type="Pfam" id="PF01741">
    <property type="entry name" value="MscL"/>
    <property type="match status" value="1"/>
</dbReference>
<evidence type="ECO:0000256" key="6">
    <source>
        <dbReference type="ARBA" id="ARBA00023065"/>
    </source>
</evidence>
<comment type="caution">
    <text evidence="11">The sequence shown here is derived from an EMBL/GenBank/DDBJ whole genome shotgun (WGS) entry which is preliminary data.</text>
</comment>
<dbReference type="PANTHER" id="PTHR30266">
    <property type="entry name" value="MECHANOSENSITIVE CHANNEL MSCL"/>
    <property type="match status" value="1"/>
</dbReference>
<dbReference type="PRINTS" id="PR01264">
    <property type="entry name" value="MECHCHANNEL"/>
</dbReference>
<feature type="compositionally biased region" description="Low complexity" evidence="10">
    <location>
        <begin position="119"/>
        <end position="128"/>
    </location>
</feature>
<dbReference type="GO" id="GO:0005886">
    <property type="term" value="C:plasma membrane"/>
    <property type="evidence" value="ECO:0007669"/>
    <property type="project" value="UniProtKB-SubCell"/>
</dbReference>
<dbReference type="PATRIC" id="fig|1097667.3.peg.1078"/>
<comment type="function">
    <text evidence="9">Channel that opens in response to stretch forces in the membrane lipid bilayer. May participate in the regulation of osmotic pressure changes within the cell.</text>
</comment>
<dbReference type="InterPro" id="IPR036019">
    <property type="entry name" value="MscL_channel"/>
</dbReference>
<proteinExistence type="inferred from homology"/>
<feature type="compositionally biased region" description="Basic residues" evidence="10">
    <location>
        <begin position="135"/>
        <end position="144"/>
    </location>
</feature>
<evidence type="ECO:0000256" key="3">
    <source>
        <dbReference type="ARBA" id="ARBA00022475"/>
    </source>
</evidence>
<dbReference type="PANTHER" id="PTHR30266:SF2">
    <property type="entry name" value="LARGE-CONDUCTANCE MECHANOSENSITIVE CHANNEL"/>
    <property type="match status" value="1"/>
</dbReference>
<dbReference type="InterPro" id="IPR037673">
    <property type="entry name" value="MSC/AndL"/>
</dbReference>
<evidence type="ECO:0000256" key="1">
    <source>
        <dbReference type="ARBA" id="ARBA00004141"/>
    </source>
</evidence>
<dbReference type="Gene3D" id="1.10.1200.120">
    <property type="entry name" value="Large-conductance mechanosensitive channel, MscL, domain 1"/>
    <property type="match status" value="1"/>
</dbReference>
<organism evidence="11 12">
    <name type="scientific">Patulibacter medicamentivorans</name>
    <dbReference type="NCBI Taxonomy" id="1097667"/>
    <lineage>
        <taxon>Bacteria</taxon>
        <taxon>Bacillati</taxon>
        <taxon>Actinomycetota</taxon>
        <taxon>Thermoleophilia</taxon>
        <taxon>Solirubrobacterales</taxon>
        <taxon>Patulibacteraceae</taxon>
        <taxon>Patulibacter</taxon>
    </lineage>
</organism>
<dbReference type="InterPro" id="IPR001185">
    <property type="entry name" value="MS_channel"/>
</dbReference>
<evidence type="ECO:0000256" key="4">
    <source>
        <dbReference type="ARBA" id="ARBA00022692"/>
    </source>
</evidence>
<keyword evidence="12" id="KW-1185">Reference proteome</keyword>
<feature type="transmembrane region" description="Helical" evidence="9">
    <location>
        <begin position="327"/>
        <end position="350"/>
    </location>
</feature>
<keyword evidence="4 9" id="KW-0812">Transmembrane</keyword>
<gene>
    <name evidence="9" type="primary">mscL</name>
    <name evidence="11" type="ORF">PAI11_10800</name>
</gene>
<feature type="region of interest" description="Disordered" evidence="10">
    <location>
        <begin position="206"/>
        <end position="258"/>
    </location>
</feature>
<dbReference type="SUPFAM" id="SSF81330">
    <property type="entry name" value="Gated mechanosensitive channel"/>
    <property type="match status" value="1"/>
</dbReference>
<keyword evidence="5 9" id="KW-1133">Transmembrane helix</keyword>
<evidence type="ECO:0000256" key="2">
    <source>
        <dbReference type="ARBA" id="ARBA00022448"/>
    </source>
</evidence>
<feature type="compositionally biased region" description="Basic and acidic residues" evidence="10">
    <location>
        <begin position="220"/>
        <end position="232"/>
    </location>
</feature>
<evidence type="ECO:0000256" key="7">
    <source>
        <dbReference type="ARBA" id="ARBA00023136"/>
    </source>
</evidence>
<evidence type="ECO:0000313" key="12">
    <source>
        <dbReference type="Proteomes" id="UP000005143"/>
    </source>
</evidence>